<keyword evidence="2" id="KW-1185">Reference proteome</keyword>
<proteinExistence type="predicted"/>
<evidence type="ECO:0000313" key="1">
    <source>
        <dbReference type="EMBL" id="CAG8531421.1"/>
    </source>
</evidence>
<dbReference type="EMBL" id="CAJVPT010006485">
    <property type="protein sequence ID" value="CAG8531421.1"/>
    <property type="molecule type" value="Genomic_DNA"/>
</dbReference>
<sequence length="396" mass="45571">MDRYHGQKTGDRLKQLSLFESSDDSNLYPPLTEQQKNMVKTLLTPDGVKYKSSTVVIEKFNLSIKIKDIQTLSIGSWLNDEIINFYCNLIMERAKTCPEKYPPIHIVNTFFYSTLMGDSGGIERLSRWFLKPKKKIPPPNLFDKKFIFIPINTTVHWTLAVANFELKRFEMYDSLGAGFRTGFLSKLKEFFNYMAQKNNCTEFDFENWESKEFRSSSPQQLNSDDCGVFAMITLEHLARQAHLQFSQALMPYFRERMIIEIKMAGKDCKDSESLYVSTLRVYPSSLEISDRLFGKPPIPLNGFFGNPTSANLNAFFLLATSLALSNPPVIVKIMFLNLRIPEFFLADTINGRSITFLYILCCSLTRVYRRANSGKTTISHLVRTTWNSTSFLCATW</sequence>
<dbReference type="Proteomes" id="UP000789525">
    <property type="component" value="Unassembled WGS sequence"/>
</dbReference>
<protein>
    <submittedName>
        <fullName evidence="1">535_t:CDS:1</fullName>
    </submittedName>
</protein>
<evidence type="ECO:0000313" key="2">
    <source>
        <dbReference type="Proteomes" id="UP000789525"/>
    </source>
</evidence>
<accession>A0ACA9LJ60</accession>
<gene>
    <name evidence="1" type="ORF">ACOLOM_LOCUS4089</name>
</gene>
<name>A0ACA9LJ60_9GLOM</name>
<reference evidence="1" key="1">
    <citation type="submission" date="2021-06" db="EMBL/GenBank/DDBJ databases">
        <authorList>
            <person name="Kallberg Y."/>
            <person name="Tangrot J."/>
            <person name="Rosling A."/>
        </authorList>
    </citation>
    <scope>NUCLEOTIDE SEQUENCE</scope>
    <source>
        <strain evidence="1">CL356</strain>
    </source>
</reference>
<organism evidence="1 2">
    <name type="scientific">Acaulospora colombiana</name>
    <dbReference type="NCBI Taxonomy" id="27376"/>
    <lineage>
        <taxon>Eukaryota</taxon>
        <taxon>Fungi</taxon>
        <taxon>Fungi incertae sedis</taxon>
        <taxon>Mucoromycota</taxon>
        <taxon>Glomeromycotina</taxon>
        <taxon>Glomeromycetes</taxon>
        <taxon>Diversisporales</taxon>
        <taxon>Acaulosporaceae</taxon>
        <taxon>Acaulospora</taxon>
    </lineage>
</organism>
<comment type="caution">
    <text evidence="1">The sequence shown here is derived from an EMBL/GenBank/DDBJ whole genome shotgun (WGS) entry which is preliminary data.</text>
</comment>